<organism evidence="1 2">
    <name type="scientific">Rhizophagus clarus</name>
    <dbReference type="NCBI Taxonomy" id="94130"/>
    <lineage>
        <taxon>Eukaryota</taxon>
        <taxon>Fungi</taxon>
        <taxon>Fungi incertae sedis</taxon>
        <taxon>Mucoromycota</taxon>
        <taxon>Glomeromycotina</taxon>
        <taxon>Glomeromycetes</taxon>
        <taxon>Glomerales</taxon>
        <taxon>Glomeraceae</taxon>
        <taxon>Rhizophagus</taxon>
    </lineage>
</organism>
<dbReference type="EMBL" id="BLAL01000073">
    <property type="protein sequence ID" value="GES83692.1"/>
    <property type="molecule type" value="Genomic_DNA"/>
</dbReference>
<dbReference type="Proteomes" id="UP000615446">
    <property type="component" value="Unassembled WGS sequence"/>
</dbReference>
<accession>A0A8H3QLN6</accession>
<name>A0A8H3QLN6_9GLOM</name>
<comment type="caution">
    <text evidence="1">The sequence shown here is derived from an EMBL/GenBank/DDBJ whole genome shotgun (WGS) entry which is preliminary data.</text>
</comment>
<reference evidence="1" key="1">
    <citation type="submission" date="2019-10" db="EMBL/GenBank/DDBJ databases">
        <title>Conservation and host-specific expression of non-tandemly repeated heterogenous ribosome RNA gene in arbuscular mycorrhizal fungi.</title>
        <authorList>
            <person name="Maeda T."/>
            <person name="Kobayashi Y."/>
            <person name="Nakagawa T."/>
            <person name="Ezawa T."/>
            <person name="Yamaguchi K."/>
            <person name="Bino T."/>
            <person name="Nishimoto Y."/>
            <person name="Shigenobu S."/>
            <person name="Kawaguchi M."/>
        </authorList>
    </citation>
    <scope>NUCLEOTIDE SEQUENCE</scope>
    <source>
        <strain evidence="1">HR1</strain>
    </source>
</reference>
<dbReference type="AlphaFoldDB" id="A0A8H3QLN6"/>
<sequence>MILFKFCVNLIYENPDRLFTSINFSSIPEKLLVSIIQNGNLQMSDIQIWNRVLEMEHCANPGLSTDPSNPSSYSSDDF</sequence>
<evidence type="ECO:0000313" key="1">
    <source>
        <dbReference type="EMBL" id="GES83692.1"/>
    </source>
</evidence>
<gene>
    <name evidence="1" type="ORF">RCL2_001084600</name>
</gene>
<proteinExistence type="predicted"/>
<protein>
    <submittedName>
        <fullName evidence="1">BTB/POZ protein</fullName>
    </submittedName>
</protein>
<evidence type="ECO:0000313" key="2">
    <source>
        <dbReference type="Proteomes" id="UP000615446"/>
    </source>
</evidence>